<dbReference type="InterPro" id="IPR041726">
    <property type="entry name" value="ACAD10_11_N"/>
</dbReference>
<proteinExistence type="predicted"/>
<dbReference type="PANTHER" id="PTHR21310:SF57">
    <property type="entry name" value="BLR2944 PROTEIN"/>
    <property type="match status" value="1"/>
</dbReference>
<reference evidence="2 3" key="1">
    <citation type="journal article" date="2019" name="Int. J. Syst. Evol. Microbiol.">
        <title>The Global Catalogue of Microorganisms (GCM) 10K type strain sequencing project: providing services to taxonomists for standard genome sequencing and annotation.</title>
        <authorList>
            <consortium name="The Broad Institute Genomics Platform"/>
            <consortium name="The Broad Institute Genome Sequencing Center for Infectious Disease"/>
            <person name="Wu L."/>
            <person name="Ma J."/>
        </authorList>
    </citation>
    <scope>NUCLEOTIDE SEQUENCE [LARGE SCALE GENOMIC DNA]</scope>
    <source>
        <strain evidence="2 3">JCM 8201</strain>
    </source>
</reference>
<evidence type="ECO:0000313" key="2">
    <source>
        <dbReference type="EMBL" id="GAA2722751.1"/>
    </source>
</evidence>
<dbReference type="CDD" id="cd05154">
    <property type="entry name" value="ACAD10_11_N-like"/>
    <property type="match status" value="1"/>
</dbReference>
<dbReference type="Pfam" id="PF01636">
    <property type="entry name" value="APH"/>
    <property type="match status" value="1"/>
</dbReference>
<dbReference type="PANTHER" id="PTHR21310">
    <property type="entry name" value="AMINOGLYCOSIDE PHOSPHOTRANSFERASE-RELATED-RELATED"/>
    <property type="match status" value="1"/>
</dbReference>
<evidence type="ECO:0000259" key="1">
    <source>
        <dbReference type="Pfam" id="PF01636"/>
    </source>
</evidence>
<dbReference type="InterPro" id="IPR011009">
    <property type="entry name" value="Kinase-like_dom_sf"/>
</dbReference>
<gene>
    <name evidence="2" type="ORF">GCM10010439_16280</name>
</gene>
<comment type="caution">
    <text evidence="2">The sequence shown here is derived from an EMBL/GenBank/DDBJ whole genome shotgun (WGS) entry which is preliminary data.</text>
</comment>
<protein>
    <submittedName>
        <fullName evidence="2">Phosphotransferase family protein</fullName>
    </submittedName>
</protein>
<sequence length="331" mass="35826">MAAVEELPNEIRPVLAGLAEAYGPGVRIEGLHRDGGGASRLTNVFEAVTAAGERHRLVLRRATPGASEASSPLAREAALMRAAREVGAPVPEVVAVGDGAGADEALEALEYIVMTFIEGETIPRRILRAPELAEVREGLAAECGRILAAIHRIPPKAVPDLPGEDQLEAWAQILDGLGTPYPALELALRRLSLNRPDETRRVVVHGDFRNGNLMIGPDGVRAVLDWELSHLGDPLEDLGWLCAKAWRFGAPRPVGGFGEYEQLVGAYEEASGTAVDRDAVRWWELFGTFRWGVICAMQTHRHLTGGERSVELAALGRRVAENEWDLLQALA</sequence>
<dbReference type="Gene3D" id="3.30.200.20">
    <property type="entry name" value="Phosphorylase Kinase, domain 1"/>
    <property type="match status" value="1"/>
</dbReference>
<dbReference type="Proteomes" id="UP001501842">
    <property type="component" value="Unassembled WGS sequence"/>
</dbReference>
<feature type="domain" description="Aminoglycoside phosphotransferase" evidence="1">
    <location>
        <begin position="44"/>
        <end position="281"/>
    </location>
</feature>
<dbReference type="EMBL" id="BAAATZ010000006">
    <property type="protein sequence ID" value="GAA2722751.1"/>
    <property type="molecule type" value="Genomic_DNA"/>
</dbReference>
<dbReference type="SUPFAM" id="SSF56112">
    <property type="entry name" value="Protein kinase-like (PK-like)"/>
    <property type="match status" value="1"/>
</dbReference>
<name>A0ABN3U1X4_9ACTN</name>
<dbReference type="Gene3D" id="3.90.1200.10">
    <property type="match status" value="1"/>
</dbReference>
<evidence type="ECO:0000313" key="3">
    <source>
        <dbReference type="Proteomes" id="UP001501842"/>
    </source>
</evidence>
<organism evidence="2 3">
    <name type="scientific">Actinocorallia aurantiaca</name>
    <dbReference type="NCBI Taxonomy" id="46204"/>
    <lineage>
        <taxon>Bacteria</taxon>
        <taxon>Bacillati</taxon>
        <taxon>Actinomycetota</taxon>
        <taxon>Actinomycetes</taxon>
        <taxon>Streptosporangiales</taxon>
        <taxon>Thermomonosporaceae</taxon>
        <taxon>Actinocorallia</taxon>
    </lineage>
</organism>
<dbReference type="InterPro" id="IPR051678">
    <property type="entry name" value="AGP_Transferase"/>
</dbReference>
<dbReference type="InterPro" id="IPR002575">
    <property type="entry name" value="Aminoglycoside_PTrfase"/>
</dbReference>
<accession>A0ABN3U1X4</accession>
<keyword evidence="3" id="KW-1185">Reference proteome</keyword>